<reference evidence="1" key="2">
    <citation type="submission" date="2025-09" db="UniProtKB">
        <authorList>
            <consortium name="EnsemblPlants"/>
        </authorList>
    </citation>
    <scope>IDENTIFICATION</scope>
</reference>
<keyword evidence="2" id="KW-1185">Reference proteome</keyword>
<evidence type="ECO:0000313" key="2">
    <source>
        <dbReference type="Proteomes" id="UP001732700"/>
    </source>
</evidence>
<protein>
    <submittedName>
        <fullName evidence="1">Uncharacterized protein</fullName>
    </submittedName>
</protein>
<organism evidence="1 2">
    <name type="scientific">Avena sativa</name>
    <name type="common">Oat</name>
    <dbReference type="NCBI Taxonomy" id="4498"/>
    <lineage>
        <taxon>Eukaryota</taxon>
        <taxon>Viridiplantae</taxon>
        <taxon>Streptophyta</taxon>
        <taxon>Embryophyta</taxon>
        <taxon>Tracheophyta</taxon>
        <taxon>Spermatophyta</taxon>
        <taxon>Magnoliopsida</taxon>
        <taxon>Liliopsida</taxon>
        <taxon>Poales</taxon>
        <taxon>Poaceae</taxon>
        <taxon>BOP clade</taxon>
        <taxon>Pooideae</taxon>
        <taxon>Poodae</taxon>
        <taxon>Poeae</taxon>
        <taxon>Poeae Chloroplast Group 1 (Aveneae type)</taxon>
        <taxon>Aveninae</taxon>
        <taxon>Avena</taxon>
    </lineage>
</organism>
<accession>A0ACD6AHC9</accession>
<proteinExistence type="predicted"/>
<dbReference type="EnsemblPlants" id="AVESA.00010b.r2.7DG1386430.1">
    <property type="protein sequence ID" value="AVESA.00010b.r2.7DG1386430.1.CDS"/>
    <property type="gene ID" value="AVESA.00010b.r2.7DG1386430"/>
</dbReference>
<sequence>MAGSRRTIDFNDAAILSNLTQANLRRTWASRRIVEDQLYLVHVQGTGGIGRPITVVVKKFQNVDGTVIGDIESRWKSEMVMLAFIRHENIIQVLHVIQREEAIMLVYEYAVKGSLDYWLHRREEHHRPLSWLERLRIAIGVAQGLHHMHEGCNKPVVHHNMNSTNILLDEQLNAKITSFGAAQISMAGLNQPLPIADLPAAAGNFGYTAPEYWREATQLTEKVDTYSYGVVLLELVTGRVANGVDGQLAIWARNSCDQLMENKNQGFKEVVDRDIPHRARYMKEMLTVFKLGVACTVENLHQRPSMREVLGQLRRVRGMFSGLLAWCQL</sequence>
<reference evidence="1" key="1">
    <citation type="submission" date="2021-05" db="EMBL/GenBank/DDBJ databases">
        <authorList>
            <person name="Scholz U."/>
            <person name="Mascher M."/>
            <person name="Fiebig A."/>
        </authorList>
    </citation>
    <scope>NUCLEOTIDE SEQUENCE [LARGE SCALE GENOMIC DNA]</scope>
</reference>
<name>A0ACD6AHC9_AVESA</name>
<evidence type="ECO:0000313" key="1">
    <source>
        <dbReference type="EnsemblPlants" id="AVESA.00010b.r2.7DG1386430.1.CDS"/>
    </source>
</evidence>
<dbReference type="Proteomes" id="UP001732700">
    <property type="component" value="Chromosome 7D"/>
</dbReference>